<dbReference type="Gene3D" id="3.40.50.12780">
    <property type="entry name" value="N-terminal domain of ligase-like"/>
    <property type="match status" value="1"/>
</dbReference>
<proteinExistence type="predicted"/>
<organism evidence="1 2">
    <name type="scientific">Mycobacterium arosiense ATCC BAA-1401 = DSM 45069</name>
    <dbReference type="NCBI Taxonomy" id="1265311"/>
    <lineage>
        <taxon>Bacteria</taxon>
        <taxon>Bacillati</taxon>
        <taxon>Actinomycetota</taxon>
        <taxon>Actinomycetes</taxon>
        <taxon>Mycobacteriales</taxon>
        <taxon>Mycobacteriaceae</taxon>
        <taxon>Mycobacterium</taxon>
        <taxon>Mycobacterium avium complex (MAC)</taxon>
    </lineage>
</organism>
<keyword evidence="2" id="KW-1185">Reference proteome</keyword>
<dbReference type="EMBL" id="MVHG01000024">
    <property type="protein sequence ID" value="ORA15183.1"/>
    <property type="molecule type" value="Genomic_DNA"/>
</dbReference>
<dbReference type="InterPro" id="IPR045851">
    <property type="entry name" value="AMP-bd_C_sf"/>
</dbReference>
<accession>A0A1W9ZHZ3</accession>
<gene>
    <name evidence="1" type="ORF">BST14_12310</name>
</gene>
<comment type="caution">
    <text evidence="1">The sequence shown here is derived from an EMBL/GenBank/DDBJ whole genome shotgun (WGS) entry which is preliminary data.</text>
</comment>
<reference evidence="1 2" key="1">
    <citation type="submission" date="2016-12" db="EMBL/GenBank/DDBJ databases">
        <title>The new phylogeny of genus Mycobacterium.</title>
        <authorList>
            <person name="Tortoli E."/>
            <person name="Trovato A."/>
            <person name="Cirillo D.M."/>
        </authorList>
    </citation>
    <scope>NUCLEOTIDE SEQUENCE [LARGE SCALE GENOMIC DNA]</scope>
    <source>
        <strain evidence="1 2">DSM 45069</strain>
    </source>
</reference>
<dbReference type="InterPro" id="IPR042099">
    <property type="entry name" value="ANL_N_sf"/>
</dbReference>
<protein>
    <recommendedName>
        <fullName evidence="3">Phenylacetate--CoA ligase</fullName>
    </recommendedName>
</protein>
<dbReference type="PANTHER" id="PTHR43845:SF1">
    <property type="entry name" value="BLR5969 PROTEIN"/>
    <property type="match status" value="1"/>
</dbReference>
<dbReference type="AlphaFoldDB" id="A0A1W9ZHZ3"/>
<evidence type="ECO:0000313" key="1">
    <source>
        <dbReference type="EMBL" id="ORA15183.1"/>
    </source>
</evidence>
<dbReference type="Proteomes" id="UP000192707">
    <property type="component" value="Unassembled WGS sequence"/>
</dbReference>
<dbReference type="PANTHER" id="PTHR43845">
    <property type="entry name" value="BLR5969 PROTEIN"/>
    <property type="match status" value="1"/>
</dbReference>
<evidence type="ECO:0000313" key="2">
    <source>
        <dbReference type="Proteomes" id="UP000192707"/>
    </source>
</evidence>
<dbReference type="SUPFAM" id="SSF56801">
    <property type="entry name" value="Acetyl-CoA synthetase-like"/>
    <property type="match status" value="1"/>
</dbReference>
<dbReference type="Gene3D" id="3.30.300.30">
    <property type="match status" value="1"/>
</dbReference>
<evidence type="ECO:0008006" key="3">
    <source>
        <dbReference type="Google" id="ProtNLM"/>
    </source>
</evidence>
<dbReference type="RefSeq" id="WP_083064745.1">
    <property type="nucleotide sequence ID" value="NZ_MVHG01000024.1"/>
</dbReference>
<sequence length="447" mass="48645">MTDSARFWDHEFECRPWEETQRWQAKQLPSLLLRLRNESLLYADALSGVEPDRVASLSALSELPMTGKDDLRRGQETKQPGLILGRQQAVSANRIVQILSSSGTTGQPVYFGLTKADKESWLDSAAAMFFTAGLRAGSVAALSTGMPMVAGGLPYADGIRAVGATLVWLGGQPTPRMVSTLANLQVNALVATVSFANFFAARVDEHLGRPASSVGVRTIVTGGEPGVGEPGTRAAIQDSWGAQRVSEIMGLCDVLPGIWSECQEGAGMHFIGGPDVLAELIDPATAEPVPWSEGAEGELLYTTLTREATPVLRYRSGDHIRVLGTRCRCGRATPRIRCIGRTDDMLIYKAMNVFPSAIREIALAIGGEYLDGLTRVRKERHEQVRFDEPIPVEVQLRRALDDTDAEALRHRIESAVHQTLRVRIAVECLPPGTVAAQTYKNALTYVR</sequence>
<dbReference type="OrthoDB" id="580775at2"/>
<name>A0A1W9ZHZ3_MYCAI</name>